<name>F2IG30_FLUTR</name>
<dbReference type="Proteomes" id="UP000007463">
    <property type="component" value="Chromosome"/>
</dbReference>
<evidence type="ECO:0000313" key="2">
    <source>
        <dbReference type="Proteomes" id="UP000007463"/>
    </source>
</evidence>
<dbReference type="OrthoDB" id="8905724at2"/>
<accession>F2IG30</accession>
<dbReference type="AlphaFoldDB" id="F2IG30"/>
<dbReference type="RefSeq" id="WP_013687435.1">
    <property type="nucleotide sequence ID" value="NC_015321.1"/>
</dbReference>
<reference evidence="2" key="2">
    <citation type="submission" date="2011-02" db="EMBL/GenBank/DDBJ databases">
        <title>The complete genome of Fluviicola taffensis DSM 16823.</title>
        <authorList>
            <consortium name="US DOE Joint Genome Institute (JGI-PGF)"/>
            <person name="Lucas S."/>
            <person name="Copeland A."/>
            <person name="Lapidus A."/>
            <person name="Bruce D."/>
            <person name="Goodwin L."/>
            <person name="Pitluck S."/>
            <person name="Kyrpides N."/>
            <person name="Mavromatis K."/>
            <person name="Ivanova N."/>
            <person name="Mikhailova N."/>
            <person name="Pagani I."/>
            <person name="Chertkov O."/>
            <person name="Detter J.C."/>
            <person name="Han C."/>
            <person name="Tapia R."/>
            <person name="Land M."/>
            <person name="Hauser L."/>
            <person name="Markowitz V."/>
            <person name="Cheng J.-F."/>
            <person name="Hugenholtz P."/>
            <person name="Woyke T."/>
            <person name="Wu D."/>
            <person name="Tindall B."/>
            <person name="Pomrenke H.G."/>
            <person name="Brambilla E."/>
            <person name="Klenk H.-P."/>
            <person name="Eisen J.A."/>
        </authorList>
    </citation>
    <scope>NUCLEOTIDE SEQUENCE [LARGE SCALE GENOMIC DNA]</scope>
    <source>
        <strain evidence="2">DSM 16823 / RW262 / RW262</strain>
    </source>
</reference>
<dbReference type="eggNOG" id="ENOG50338T9">
    <property type="taxonomic scope" value="Bacteria"/>
</dbReference>
<dbReference type="KEGG" id="fte:Fluta_2684"/>
<protein>
    <submittedName>
        <fullName evidence="1">Uncharacterized protein</fullName>
    </submittedName>
</protein>
<organism evidence="1 2">
    <name type="scientific">Fluviicola taffensis (strain DSM 16823 / NCIMB 13979 / RW262)</name>
    <dbReference type="NCBI Taxonomy" id="755732"/>
    <lineage>
        <taxon>Bacteria</taxon>
        <taxon>Pseudomonadati</taxon>
        <taxon>Bacteroidota</taxon>
        <taxon>Flavobacteriia</taxon>
        <taxon>Flavobacteriales</taxon>
        <taxon>Crocinitomicaceae</taxon>
        <taxon>Fluviicola</taxon>
    </lineage>
</organism>
<dbReference type="EMBL" id="CP002542">
    <property type="protein sequence ID" value="AEA44665.1"/>
    <property type="molecule type" value="Genomic_DNA"/>
</dbReference>
<sequence length="125" mass="14907">MFKSYNELFGRKEDFIIKYCFYSKEEGGRQHLPYQHIRSDFWYNHPENKPNNVFMIYPEFLDNHGNPIEQGVILREGFAKMWILNPEMFDYHKSHISVGQKGFFHEGVIKTAKCEITEINGLLEL</sequence>
<dbReference type="STRING" id="755732.Fluta_2684"/>
<proteinExistence type="predicted"/>
<dbReference type="HOGENOM" id="CLU_158600_0_0_10"/>
<keyword evidence="2" id="KW-1185">Reference proteome</keyword>
<gene>
    <name evidence="1" type="ordered locus">Fluta_2684</name>
</gene>
<evidence type="ECO:0000313" key="1">
    <source>
        <dbReference type="EMBL" id="AEA44665.1"/>
    </source>
</evidence>
<reference evidence="1 2" key="1">
    <citation type="journal article" date="2011" name="Stand. Genomic Sci.">
        <title>Complete genome sequence of the gliding freshwater bacterium Fluviicola taffensis type strain (RW262).</title>
        <authorList>
            <person name="Woyke T."/>
            <person name="Chertkov O."/>
            <person name="Lapidus A."/>
            <person name="Nolan M."/>
            <person name="Lucas S."/>
            <person name="Del Rio T.G."/>
            <person name="Tice H."/>
            <person name="Cheng J.F."/>
            <person name="Tapia R."/>
            <person name="Han C."/>
            <person name="Goodwin L."/>
            <person name="Pitluck S."/>
            <person name="Liolios K."/>
            <person name="Pagani I."/>
            <person name="Ivanova N."/>
            <person name="Huntemann M."/>
            <person name="Mavromatis K."/>
            <person name="Mikhailova N."/>
            <person name="Pati A."/>
            <person name="Chen A."/>
            <person name="Palaniappan K."/>
            <person name="Land M."/>
            <person name="Hauser L."/>
            <person name="Brambilla E.M."/>
            <person name="Rohde M."/>
            <person name="Mwirichia R."/>
            <person name="Sikorski J."/>
            <person name="Tindall B.J."/>
            <person name="Goker M."/>
            <person name="Bristow J."/>
            <person name="Eisen J.A."/>
            <person name="Markowitz V."/>
            <person name="Hugenholtz P."/>
            <person name="Klenk H.P."/>
            <person name="Kyrpides N.C."/>
        </authorList>
    </citation>
    <scope>NUCLEOTIDE SEQUENCE [LARGE SCALE GENOMIC DNA]</scope>
    <source>
        <strain evidence="2">DSM 16823 / RW262 / RW262</strain>
    </source>
</reference>